<dbReference type="PANTHER" id="PTHR33376:SF2">
    <property type="entry name" value="DICARBOXYLATE-BINDING PERIPLASMIC PROTEIN"/>
    <property type="match status" value="1"/>
</dbReference>
<dbReference type="NCBIfam" id="TIGR00787">
    <property type="entry name" value="dctP"/>
    <property type="match status" value="1"/>
</dbReference>
<dbReference type="InterPro" id="IPR018389">
    <property type="entry name" value="DctP_fam"/>
</dbReference>
<protein>
    <submittedName>
        <fullName evidence="3">TRAP transporter substrate-binding protein</fullName>
    </submittedName>
</protein>
<accession>A0ABX7B0F8</accession>
<dbReference type="Proteomes" id="UP000595197">
    <property type="component" value="Chromosome"/>
</dbReference>
<evidence type="ECO:0000313" key="4">
    <source>
        <dbReference type="Proteomes" id="UP000595197"/>
    </source>
</evidence>
<keyword evidence="4" id="KW-1185">Reference proteome</keyword>
<dbReference type="EMBL" id="CP067420">
    <property type="protein sequence ID" value="QQP87607.1"/>
    <property type="molecule type" value="Genomic_DNA"/>
</dbReference>
<dbReference type="InterPro" id="IPR004682">
    <property type="entry name" value="TRAP_DctP"/>
</dbReference>
<dbReference type="CDD" id="cd13603">
    <property type="entry name" value="PBP2_TRAP_Siap_TeaA_like"/>
    <property type="match status" value="1"/>
</dbReference>
<organism evidence="3 4">
    <name type="scientific">Skermanella cutis</name>
    <dbReference type="NCBI Taxonomy" id="2775420"/>
    <lineage>
        <taxon>Bacteria</taxon>
        <taxon>Pseudomonadati</taxon>
        <taxon>Pseudomonadota</taxon>
        <taxon>Alphaproteobacteria</taxon>
        <taxon>Rhodospirillales</taxon>
        <taxon>Azospirillaceae</taxon>
        <taxon>Skermanella</taxon>
    </lineage>
</organism>
<dbReference type="Pfam" id="PF03480">
    <property type="entry name" value="DctP"/>
    <property type="match status" value="1"/>
</dbReference>
<reference evidence="3" key="1">
    <citation type="submission" date="2021-02" db="EMBL/GenBank/DDBJ databases">
        <title>Skermanella TT6 skin isolate.</title>
        <authorList>
            <person name="Lee K."/>
            <person name="Ganzorig M."/>
        </authorList>
    </citation>
    <scope>NUCLEOTIDE SEQUENCE</scope>
    <source>
        <strain evidence="3">TT6</strain>
    </source>
</reference>
<dbReference type="PIRSF" id="PIRSF006470">
    <property type="entry name" value="DctB"/>
    <property type="match status" value="1"/>
</dbReference>
<dbReference type="PANTHER" id="PTHR33376">
    <property type="match status" value="1"/>
</dbReference>
<feature type="chain" id="PRO_5046091130" evidence="2">
    <location>
        <begin position="22"/>
        <end position="327"/>
    </location>
</feature>
<proteinExistence type="predicted"/>
<evidence type="ECO:0000256" key="1">
    <source>
        <dbReference type="ARBA" id="ARBA00022729"/>
    </source>
</evidence>
<dbReference type="Gene3D" id="3.40.190.170">
    <property type="entry name" value="Bacterial extracellular solute-binding protein, family 7"/>
    <property type="match status" value="1"/>
</dbReference>
<evidence type="ECO:0000256" key="2">
    <source>
        <dbReference type="SAM" id="SignalP"/>
    </source>
</evidence>
<dbReference type="NCBIfam" id="NF037995">
    <property type="entry name" value="TRAP_S1"/>
    <property type="match status" value="1"/>
</dbReference>
<evidence type="ECO:0000313" key="3">
    <source>
        <dbReference type="EMBL" id="QQP87607.1"/>
    </source>
</evidence>
<dbReference type="InterPro" id="IPR038404">
    <property type="entry name" value="TRAP_DctP_sf"/>
</dbReference>
<gene>
    <name evidence="3" type="ORF">IGS68_16025</name>
</gene>
<sequence length="327" mass="35234">MKKMLVTLAVGATLMASPAWAQQVLRLAHNAAPGNPKAEASLKFAELVAQKTEGRVKVEVGGSAQYGDDVEALTSMRLGTLAFSANSQGSTSGVVPQFAVLGLPFLFQELPQAWKVLDGPVGEQLGEYSGQKGLVLLALWDNGIRQVSNNVRPIQKPEDLAGIKVRTPPDPITVDIFQALGANPTPLPFSELYIALQQGVVDGQENPLMNIYSSKLHEVQKFISLTGHKYESTPLFASAVVFNTLPKADQQAVRDAAAEAGKLNRELSRKADSELRAKMEEAGVKFNEVDTAPFAAKVQPVYDKWEKQFPDLVALVRKEAASAEAGQ</sequence>
<keyword evidence="1 2" id="KW-0732">Signal</keyword>
<feature type="signal peptide" evidence="2">
    <location>
        <begin position="1"/>
        <end position="21"/>
    </location>
</feature>
<dbReference type="RefSeq" id="WP_201071059.1">
    <property type="nucleotide sequence ID" value="NZ_CP067420.1"/>
</dbReference>
<name>A0ABX7B0F8_9PROT</name>